<name>A0ABT9ZQC1_9BACI</name>
<proteinExistence type="predicted"/>
<evidence type="ECO:0008006" key="4">
    <source>
        <dbReference type="Google" id="ProtNLM"/>
    </source>
</evidence>
<keyword evidence="1" id="KW-0732">Signal</keyword>
<dbReference type="RefSeq" id="WP_307322089.1">
    <property type="nucleotide sequence ID" value="NZ_JAUSUG010000002.1"/>
</dbReference>
<feature type="signal peptide" evidence="1">
    <location>
        <begin position="1"/>
        <end position="24"/>
    </location>
</feature>
<dbReference type="EMBL" id="JAUSUG010000002">
    <property type="protein sequence ID" value="MDQ0253438.1"/>
    <property type="molecule type" value="Genomic_DNA"/>
</dbReference>
<reference evidence="2 3" key="1">
    <citation type="submission" date="2023-07" db="EMBL/GenBank/DDBJ databases">
        <title>Genomic Encyclopedia of Type Strains, Phase IV (KMG-IV): sequencing the most valuable type-strain genomes for metagenomic binning, comparative biology and taxonomic classification.</title>
        <authorList>
            <person name="Goeker M."/>
        </authorList>
    </citation>
    <scope>NUCLEOTIDE SEQUENCE [LARGE SCALE GENOMIC DNA]</scope>
    <source>
        <strain evidence="2 3">DSM 9768</strain>
    </source>
</reference>
<sequence>MKKRMLFTLFTIALIYFSPMTSHADDDLLEIIREFVPVEGTLVSPVAPANTDAYQLYDFDGDGKEEILVTYVLEAKIFPSPSRYGAMVLKRDEDGWKKIWETLFQGVGLDYSGFADITGDGTDEYLFGVTIGASAGNSLEIFQWKNKSLKEIGKVPYHMLELLPGKTIGLALWQRYIADTHFVEVLSWNGKKLVYDEELYEAYYPKIEAFYNEKLAQMDAWFYWYTLADAQVKANQFQKAKKSIEKGMALVKELSMPDEVKNFKKLRKQLEKKKKSKKIN</sequence>
<protein>
    <recommendedName>
        <fullName evidence="4">FG-GAP repeat</fullName>
    </recommendedName>
</protein>
<keyword evidence="3" id="KW-1185">Reference proteome</keyword>
<evidence type="ECO:0000313" key="3">
    <source>
        <dbReference type="Proteomes" id="UP001230005"/>
    </source>
</evidence>
<comment type="caution">
    <text evidence="2">The sequence shown here is derived from an EMBL/GenBank/DDBJ whole genome shotgun (WGS) entry which is preliminary data.</text>
</comment>
<gene>
    <name evidence="2" type="ORF">J2S74_000810</name>
</gene>
<feature type="chain" id="PRO_5046156540" description="FG-GAP repeat" evidence="1">
    <location>
        <begin position="25"/>
        <end position="280"/>
    </location>
</feature>
<organism evidence="2 3">
    <name type="scientific">Evansella vedderi</name>
    <dbReference type="NCBI Taxonomy" id="38282"/>
    <lineage>
        <taxon>Bacteria</taxon>
        <taxon>Bacillati</taxon>
        <taxon>Bacillota</taxon>
        <taxon>Bacilli</taxon>
        <taxon>Bacillales</taxon>
        <taxon>Bacillaceae</taxon>
        <taxon>Evansella</taxon>
    </lineage>
</organism>
<dbReference type="Proteomes" id="UP001230005">
    <property type="component" value="Unassembled WGS sequence"/>
</dbReference>
<evidence type="ECO:0000313" key="2">
    <source>
        <dbReference type="EMBL" id="MDQ0253438.1"/>
    </source>
</evidence>
<accession>A0ABT9ZQC1</accession>
<dbReference type="InterPro" id="IPR028994">
    <property type="entry name" value="Integrin_alpha_N"/>
</dbReference>
<dbReference type="SUPFAM" id="SSF69318">
    <property type="entry name" value="Integrin alpha N-terminal domain"/>
    <property type="match status" value="1"/>
</dbReference>
<evidence type="ECO:0000256" key="1">
    <source>
        <dbReference type="SAM" id="SignalP"/>
    </source>
</evidence>